<dbReference type="AlphaFoldDB" id="A0A0D3KUH7"/>
<feature type="compositionally biased region" description="Low complexity" evidence="3">
    <location>
        <begin position="793"/>
        <end position="807"/>
    </location>
</feature>
<reference evidence="6" key="1">
    <citation type="journal article" date="2013" name="Nature">
        <title>Pan genome of the phytoplankton Emiliania underpins its global distribution.</title>
        <authorList>
            <person name="Read B.A."/>
            <person name="Kegel J."/>
            <person name="Klute M.J."/>
            <person name="Kuo A."/>
            <person name="Lefebvre S.C."/>
            <person name="Maumus F."/>
            <person name="Mayer C."/>
            <person name="Miller J."/>
            <person name="Monier A."/>
            <person name="Salamov A."/>
            <person name="Young J."/>
            <person name="Aguilar M."/>
            <person name="Claverie J.M."/>
            <person name="Frickenhaus S."/>
            <person name="Gonzalez K."/>
            <person name="Herman E.K."/>
            <person name="Lin Y.C."/>
            <person name="Napier J."/>
            <person name="Ogata H."/>
            <person name="Sarno A.F."/>
            <person name="Shmutz J."/>
            <person name="Schroeder D."/>
            <person name="de Vargas C."/>
            <person name="Verret F."/>
            <person name="von Dassow P."/>
            <person name="Valentin K."/>
            <person name="Van de Peer Y."/>
            <person name="Wheeler G."/>
            <person name="Dacks J.B."/>
            <person name="Delwiche C.F."/>
            <person name="Dyhrman S.T."/>
            <person name="Glockner G."/>
            <person name="John U."/>
            <person name="Richards T."/>
            <person name="Worden A.Z."/>
            <person name="Zhang X."/>
            <person name="Grigoriev I.V."/>
            <person name="Allen A.E."/>
            <person name="Bidle K."/>
            <person name="Borodovsky M."/>
            <person name="Bowler C."/>
            <person name="Brownlee C."/>
            <person name="Cock J.M."/>
            <person name="Elias M."/>
            <person name="Gladyshev V.N."/>
            <person name="Groth M."/>
            <person name="Guda C."/>
            <person name="Hadaegh A."/>
            <person name="Iglesias-Rodriguez M.D."/>
            <person name="Jenkins J."/>
            <person name="Jones B.M."/>
            <person name="Lawson T."/>
            <person name="Leese F."/>
            <person name="Lindquist E."/>
            <person name="Lobanov A."/>
            <person name="Lomsadze A."/>
            <person name="Malik S.B."/>
            <person name="Marsh M.E."/>
            <person name="Mackinder L."/>
            <person name="Mock T."/>
            <person name="Mueller-Roeber B."/>
            <person name="Pagarete A."/>
            <person name="Parker M."/>
            <person name="Probert I."/>
            <person name="Quesneville H."/>
            <person name="Raines C."/>
            <person name="Rensing S.A."/>
            <person name="Riano-Pachon D.M."/>
            <person name="Richier S."/>
            <person name="Rokitta S."/>
            <person name="Shiraiwa Y."/>
            <person name="Soanes D.M."/>
            <person name="van der Giezen M."/>
            <person name="Wahlund T.M."/>
            <person name="Williams B."/>
            <person name="Wilson W."/>
            <person name="Wolfe G."/>
            <person name="Wurch L.L."/>
        </authorList>
    </citation>
    <scope>NUCLEOTIDE SEQUENCE</scope>
</reference>
<sequence>MMLNPACTKSLTFREFVNGPNVSNSTAISNSDNWTGAPAAEDFGSLDGIPSSTDAFTAAGPGHGANGAIAHARIVCGSEAGRARGGQVKPEQKRRRCVGSADQFAYGWQPPPRRERGSRSLGELVEAEDAAAFALISDAPSPAAAAGGGGYAEGGAAPHGRPAAEKSELDLKADAEARAAADSLREEAVEELDLEWDESRRAMLKILQEMCSPRHLSFSRPFLSPSEAAAASPPLLTLLHVRDRLLAGELGDIFAFACAVRHVFASCYLAHGSPLNGGAVARKQVRARASAVDADCIVLGLPPPAHSDGGGGDEDGCDAEGRRRSSRARIETQPPNTLALARQRAAADAERRAVRSSADCVAAGQFLASFGDHLGLPPFCLPELEVGLACLPRVSAYLLHACAALLRLARLPLSHSVDGEIEPRSSRDRAEIELISREGAGSRAASVEEVLAGALCYWDGQMALARRLDESDEAIPEQLEPREGQSGLAGALLHALCHAALLEQRSIVSEAARQEGASAAAQGGGRARFLGRDAAGAHYFHFSPLEERVYRLVPDPRGEASVLERAAVTEGEHIEVEVFSERQCGKEWRLPPKGRGKAAAQKGGAGGGAKAKAAPPPPKPPPPAGRRSARGEAAAAAAAEVVAAAEAAAAEAAAAEAAAETAAAAADASGDGVTLQAPPAASAAGPSFSLVDVPALLARIGKPPEGKAGRGRGKAAPGRDKRDDALYLALEPAAAAAQRSWSGAAQRLKKEEEGGADSGAVVQLGSAREVDTFERRMVAWLEGARDRAEAMDSEAAGESASADGAGVGAKIAEAAATRISGCGGDASRESELDAAL</sequence>
<feature type="region of interest" description="Disordered" evidence="3">
    <location>
        <begin position="740"/>
        <end position="761"/>
    </location>
</feature>
<dbReference type="Proteomes" id="UP000013827">
    <property type="component" value="Unassembled WGS sequence"/>
</dbReference>
<feature type="region of interest" description="Disordered" evidence="3">
    <location>
        <begin position="787"/>
        <end position="807"/>
    </location>
</feature>
<dbReference type="PANTHER" id="PTHR48125">
    <property type="entry name" value="LP07818P1"/>
    <property type="match status" value="1"/>
</dbReference>
<evidence type="ECO:0000313" key="6">
    <source>
        <dbReference type="Proteomes" id="UP000013827"/>
    </source>
</evidence>
<accession>A0A0D3KUH7</accession>
<evidence type="ECO:0000256" key="2">
    <source>
        <dbReference type="ARBA" id="ARBA00023242"/>
    </source>
</evidence>
<proteinExistence type="predicted"/>
<comment type="subcellular location">
    <subcellularLocation>
        <location evidence="1">Nucleus</location>
    </subcellularLocation>
</comment>
<protein>
    <recommendedName>
        <fullName evidence="4">DDT domain-containing protein</fullName>
    </recommendedName>
</protein>
<feature type="compositionally biased region" description="Pro residues" evidence="3">
    <location>
        <begin position="614"/>
        <end position="624"/>
    </location>
</feature>
<dbReference type="GO" id="GO:0005634">
    <property type="term" value="C:nucleus"/>
    <property type="evidence" value="ECO:0007669"/>
    <property type="project" value="UniProtKB-SubCell"/>
</dbReference>
<dbReference type="PROSITE" id="PS50827">
    <property type="entry name" value="DDT"/>
    <property type="match status" value="1"/>
</dbReference>
<name>A0A0D3KUH7_EMIH1</name>
<dbReference type="GeneID" id="17284683"/>
<dbReference type="KEGG" id="ehx:EMIHUDRAFT_97644"/>
<feature type="region of interest" description="Disordered" evidence="3">
    <location>
        <begin position="303"/>
        <end position="330"/>
    </location>
</feature>
<keyword evidence="6" id="KW-1185">Reference proteome</keyword>
<evidence type="ECO:0000259" key="4">
    <source>
        <dbReference type="PROSITE" id="PS50827"/>
    </source>
</evidence>
<dbReference type="InterPro" id="IPR018501">
    <property type="entry name" value="DDT_dom"/>
</dbReference>
<feature type="domain" description="DDT" evidence="4">
    <location>
        <begin position="354"/>
        <end position="415"/>
    </location>
</feature>
<evidence type="ECO:0000256" key="3">
    <source>
        <dbReference type="SAM" id="MobiDB-lite"/>
    </source>
</evidence>
<feature type="compositionally biased region" description="Low complexity" evidence="3">
    <location>
        <begin position="591"/>
        <end position="602"/>
    </location>
</feature>
<dbReference type="EnsemblProtists" id="EOD39412">
    <property type="protein sequence ID" value="EOD39412"/>
    <property type="gene ID" value="EMIHUDRAFT_97644"/>
</dbReference>
<evidence type="ECO:0000313" key="5">
    <source>
        <dbReference type="EnsemblProtists" id="EOD39412"/>
    </source>
</evidence>
<feature type="region of interest" description="Disordered" evidence="3">
    <location>
        <begin position="144"/>
        <end position="169"/>
    </location>
</feature>
<organism evidence="5 6">
    <name type="scientific">Emiliania huxleyi (strain CCMP1516)</name>
    <dbReference type="NCBI Taxonomy" id="280463"/>
    <lineage>
        <taxon>Eukaryota</taxon>
        <taxon>Haptista</taxon>
        <taxon>Haptophyta</taxon>
        <taxon>Prymnesiophyceae</taxon>
        <taxon>Isochrysidales</taxon>
        <taxon>Noelaerhabdaceae</taxon>
        <taxon>Emiliania</taxon>
    </lineage>
</organism>
<reference evidence="5" key="2">
    <citation type="submission" date="2024-10" db="UniProtKB">
        <authorList>
            <consortium name="EnsemblProtists"/>
        </authorList>
    </citation>
    <scope>IDENTIFICATION</scope>
</reference>
<evidence type="ECO:0000256" key="1">
    <source>
        <dbReference type="ARBA" id="ARBA00004123"/>
    </source>
</evidence>
<feature type="region of interest" description="Disordered" evidence="3">
    <location>
        <begin position="587"/>
        <end position="632"/>
    </location>
</feature>
<keyword evidence="2" id="KW-0539">Nucleus</keyword>
<feature type="region of interest" description="Disordered" evidence="3">
    <location>
        <begin position="700"/>
        <end position="723"/>
    </location>
</feature>
<dbReference type="PaxDb" id="2903-EOD39412"/>
<dbReference type="RefSeq" id="XP_005791841.1">
    <property type="nucleotide sequence ID" value="XM_005791784.1"/>
</dbReference>
<dbReference type="PANTHER" id="PTHR48125:SF12">
    <property type="entry name" value="AT HOOK TRANSCRIPTION FACTOR FAMILY-RELATED"/>
    <property type="match status" value="1"/>
</dbReference>
<dbReference type="HOGENOM" id="CLU_373684_0_0_1"/>